<proteinExistence type="predicted"/>
<accession>B3PD16</accession>
<name>B3PD16_CELJU</name>
<evidence type="ECO:0000313" key="3">
    <source>
        <dbReference type="Proteomes" id="UP000001036"/>
    </source>
</evidence>
<gene>
    <name evidence="2" type="ordered locus">CJA_1381</name>
</gene>
<dbReference type="eggNOG" id="ENOG503096Y">
    <property type="taxonomic scope" value="Bacteria"/>
</dbReference>
<dbReference type="InterPro" id="IPR021339">
    <property type="entry name" value="DUF2956"/>
</dbReference>
<dbReference type="OrthoDB" id="5600789at2"/>
<feature type="transmembrane region" description="Helical" evidence="1">
    <location>
        <begin position="102"/>
        <end position="121"/>
    </location>
</feature>
<evidence type="ECO:0000256" key="1">
    <source>
        <dbReference type="SAM" id="Phobius"/>
    </source>
</evidence>
<evidence type="ECO:0000313" key="2">
    <source>
        <dbReference type="EMBL" id="ACE84691.1"/>
    </source>
</evidence>
<organism evidence="2 3">
    <name type="scientific">Cellvibrio japonicus (strain Ueda107)</name>
    <name type="common">Pseudomonas fluorescens subsp. cellulosa</name>
    <dbReference type="NCBI Taxonomy" id="498211"/>
    <lineage>
        <taxon>Bacteria</taxon>
        <taxon>Pseudomonadati</taxon>
        <taxon>Pseudomonadota</taxon>
        <taxon>Gammaproteobacteria</taxon>
        <taxon>Cellvibrionales</taxon>
        <taxon>Cellvibrionaceae</taxon>
        <taxon>Cellvibrio</taxon>
    </lineage>
</organism>
<dbReference type="Proteomes" id="UP000001036">
    <property type="component" value="Chromosome"/>
</dbReference>
<protein>
    <recommendedName>
        <fullName evidence="4">DUF2956 domain-containing protein</fullName>
    </recommendedName>
</protein>
<keyword evidence="1" id="KW-0472">Membrane</keyword>
<dbReference type="Pfam" id="PF11169">
    <property type="entry name" value="DUF2956"/>
    <property type="match status" value="1"/>
</dbReference>
<dbReference type="AlphaFoldDB" id="B3PD16"/>
<dbReference type="EMBL" id="CP000934">
    <property type="protein sequence ID" value="ACE84691.1"/>
    <property type="molecule type" value="Genomic_DNA"/>
</dbReference>
<keyword evidence="1" id="KW-1133">Transmembrane helix</keyword>
<dbReference type="RefSeq" id="WP_012487015.1">
    <property type="nucleotide sequence ID" value="NC_010995.1"/>
</dbReference>
<keyword evidence="1" id="KW-0812">Transmembrane</keyword>
<reference evidence="2 3" key="1">
    <citation type="journal article" date="2008" name="J. Bacteriol.">
        <title>Insights into plant cell wall degradation from the genome sequence of the soil bacterium Cellvibrio japonicus.</title>
        <authorList>
            <person name="Deboy R.T."/>
            <person name="Mongodin E.F."/>
            <person name="Fouts D.E."/>
            <person name="Tailford L.E."/>
            <person name="Khouri H."/>
            <person name="Emerson J.B."/>
            <person name="Mohamoud Y."/>
            <person name="Watkins K."/>
            <person name="Henrissat B."/>
            <person name="Gilbert H.J."/>
            <person name="Nelson K.E."/>
        </authorList>
    </citation>
    <scope>NUCLEOTIDE SEQUENCE [LARGE SCALE GENOMIC DNA]</scope>
    <source>
        <strain evidence="2 3">Ueda107</strain>
    </source>
</reference>
<keyword evidence="3" id="KW-1185">Reference proteome</keyword>
<sequence>MTKPVTPAPKSKQKKEARDLRADALKIARSIKIEGQTPAETKAIANGIQRGMELFLRQQSEKARDLDKRVKKVKKLENELTQPKADELVEISSIRYSSRLPWMLLVISWVFFVVAVAGKFLL</sequence>
<dbReference type="HOGENOM" id="CLU_153072_0_0_6"/>
<dbReference type="KEGG" id="cja:CJA_1381"/>
<evidence type="ECO:0008006" key="4">
    <source>
        <dbReference type="Google" id="ProtNLM"/>
    </source>
</evidence>